<dbReference type="Proteomes" id="UP000248857">
    <property type="component" value="Unassembled WGS sequence"/>
</dbReference>
<keyword evidence="1" id="KW-0472">Membrane</keyword>
<sequence length="94" mass="11070">MSPTWINQPDRSDPRYRRYGDRINFAFNIIMFLFIMSGVWFFKLLKHADWGWTANLTWGWLATIVLQGVYVFAIANYDGFENSPPIQSSSKKKE</sequence>
<reference evidence="2 3" key="1">
    <citation type="journal article" date="2018" name="Sci. Rep.">
        <title>A novel species of the marine cyanobacterium Acaryochloris with a unique pigment content and lifestyle.</title>
        <authorList>
            <person name="Partensky F."/>
            <person name="Six C."/>
            <person name="Ratin M."/>
            <person name="Garczarek L."/>
            <person name="Vaulot D."/>
            <person name="Probert I."/>
            <person name="Calteau A."/>
            <person name="Gourvil P."/>
            <person name="Marie D."/>
            <person name="Grebert T."/>
            <person name="Bouchier C."/>
            <person name="Le Panse S."/>
            <person name="Gachenot M."/>
            <person name="Rodriguez F."/>
            <person name="Garrido J.L."/>
        </authorList>
    </citation>
    <scope>NUCLEOTIDE SEQUENCE [LARGE SCALE GENOMIC DNA]</scope>
    <source>
        <strain evidence="2 3">RCC1774</strain>
    </source>
</reference>
<protein>
    <recommendedName>
        <fullName evidence="4">2TM domain-containing protein</fullName>
    </recommendedName>
</protein>
<evidence type="ECO:0000313" key="2">
    <source>
        <dbReference type="EMBL" id="PZD74914.1"/>
    </source>
</evidence>
<keyword evidence="1" id="KW-1133">Transmembrane helix</keyword>
<evidence type="ECO:0000313" key="3">
    <source>
        <dbReference type="Proteomes" id="UP000248857"/>
    </source>
</evidence>
<comment type="caution">
    <text evidence="2">The sequence shown here is derived from an EMBL/GenBank/DDBJ whole genome shotgun (WGS) entry which is preliminary data.</text>
</comment>
<gene>
    <name evidence="2" type="ORF">C1752_00990</name>
</gene>
<feature type="transmembrane region" description="Helical" evidence="1">
    <location>
        <begin position="25"/>
        <end position="45"/>
    </location>
</feature>
<name>A0A2W1JZY2_9CYAN</name>
<proteinExistence type="predicted"/>
<dbReference type="RefSeq" id="WP_110985082.1">
    <property type="nucleotide sequence ID" value="NZ_CAWNWM010000002.1"/>
</dbReference>
<dbReference type="OrthoDB" id="532541at2"/>
<organism evidence="2 3">
    <name type="scientific">Acaryochloris thomasi RCC1774</name>
    <dbReference type="NCBI Taxonomy" id="1764569"/>
    <lineage>
        <taxon>Bacteria</taxon>
        <taxon>Bacillati</taxon>
        <taxon>Cyanobacteriota</taxon>
        <taxon>Cyanophyceae</taxon>
        <taxon>Acaryochloridales</taxon>
        <taxon>Acaryochloridaceae</taxon>
        <taxon>Acaryochloris</taxon>
        <taxon>Acaryochloris thomasi</taxon>
    </lineage>
</organism>
<accession>A0A2W1JZY2</accession>
<evidence type="ECO:0000256" key="1">
    <source>
        <dbReference type="SAM" id="Phobius"/>
    </source>
</evidence>
<evidence type="ECO:0008006" key="4">
    <source>
        <dbReference type="Google" id="ProtNLM"/>
    </source>
</evidence>
<feature type="transmembrane region" description="Helical" evidence="1">
    <location>
        <begin position="57"/>
        <end position="77"/>
    </location>
</feature>
<dbReference type="AlphaFoldDB" id="A0A2W1JZY2"/>
<dbReference type="EMBL" id="PQWO01000002">
    <property type="protein sequence ID" value="PZD74914.1"/>
    <property type="molecule type" value="Genomic_DNA"/>
</dbReference>
<keyword evidence="1" id="KW-0812">Transmembrane</keyword>
<keyword evidence="3" id="KW-1185">Reference proteome</keyword>